<gene>
    <name evidence="3" type="ORF">ACH4F9_06535</name>
</gene>
<feature type="chain" id="PRO_5046677343" description="Lipoprotein" evidence="2">
    <location>
        <begin position="26"/>
        <end position="220"/>
    </location>
</feature>
<accession>A0ABW7QJG2</accession>
<comment type="caution">
    <text evidence="3">The sequence shown here is derived from an EMBL/GenBank/DDBJ whole genome shotgun (WGS) entry which is preliminary data.</text>
</comment>
<evidence type="ECO:0000313" key="4">
    <source>
        <dbReference type="Proteomes" id="UP001610818"/>
    </source>
</evidence>
<keyword evidence="2" id="KW-0732">Signal</keyword>
<evidence type="ECO:0000256" key="2">
    <source>
        <dbReference type="SAM" id="SignalP"/>
    </source>
</evidence>
<name>A0ABW7QJG2_9ACTN</name>
<feature type="signal peptide" evidence="2">
    <location>
        <begin position="1"/>
        <end position="25"/>
    </location>
</feature>
<reference evidence="3 4" key="1">
    <citation type="submission" date="2024-10" db="EMBL/GenBank/DDBJ databases">
        <title>The Natural Products Discovery Center: Release of the First 8490 Sequenced Strains for Exploring Actinobacteria Biosynthetic Diversity.</title>
        <authorList>
            <person name="Kalkreuter E."/>
            <person name="Kautsar S.A."/>
            <person name="Yang D."/>
            <person name="Bader C.D."/>
            <person name="Teijaro C.N."/>
            <person name="Fluegel L."/>
            <person name="Davis C.M."/>
            <person name="Simpson J.R."/>
            <person name="Lauterbach L."/>
            <person name="Steele A.D."/>
            <person name="Gui C."/>
            <person name="Meng S."/>
            <person name="Li G."/>
            <person name="Viehrig K."/>
            <person name="Ye F."/>
            <person name="Su P."/>
            <person name="Kiefer A.F."/>
            <person name="Nichols A."/>
            <person name="Cepeda A.J."/>
            <person name="Yan W."/>
            <person name="Fan B."/>
            <person name="Jiang Y."/>
            <person name="Adhikari A."/>
            <person name="Zheng C.-J."/>
            <person name="Schuster L."/>
            <person name="Cowan T.M."/>
            <person name="Smanski M.J."/>
            <person name="Chevrette M.G."/>
            <person name="De Carvalho L.P.S."/>
            <person name="Shen B."/>
        </authorList>
    </citation>
    <scope>NUCLEOTIDE SEQUENCE [LARGE SCALE GENOMIC DNA]</scope>
    <source>
        <strain evidence="3 4">NPDC017990</strain>
    </source>
</reference>
<dbReference type="PROSITE" id="PS51257">
    <property type="entry name" value="PROKAR_LIPOPROTEIN"/>
    <property type="match status" value="1"/>
</dbReference>
<proteinExistence type="predicted"/>
<keyword evidence="4" id="KW-1185">Reference proteome</keyword>
<organism evidence="3 4">
    <name type="scientific">Streptomyces longisporoflavus</name>
    <dbReference type="NCBI Taxonomy" id="28044"/>
    <lineage>
        <taxon>Bacteria</taxon>
        <taxon>Bacillati</taxon>
        <taxon>Actinomycetota</taxon>
        <taxon>Actinomycetes</taxon>
        <taxon>Kitasatosporales</taxon>
        <taxon>Streptomycetaceae</taxon>
        <taxon>Streptomyces</taxon>
    </lineage>
</organism>
<evidence type="ECO:0000313" key="3">
    <source>
        <dbReference type="EMBL" id="MFH8544654.1"/>
    </source>
</evidence>
<feature type="region of interest" description="Disordered" evidence="1">
    <location>
        <begin position="27"/>
        <end position="69"/>
    </location>
</feature>
<dbReference type="Proteomes" id="UP001610818">
    <property type="component" value="Unassembled WGS sequence"/>
</dbReference>
<dbReference type="EMBL" id="JBIRGQ010000001">
    <property type="protein sequence ID" value="MFH8544654.1"/>
    <property type="molecule type" value="Genomic_DNA"/>
</dbReference>
<dbReference type="RefSeq" id="WP_397708643.1">
    <property type="nucleotide sequence ID" value="NZ_JBIRGN010000001.1"/>
</dbReference>
<evidence type="ECO:0000256" key="1">
    <source>
        <dbReference type="SAM" id="MobiDB-lite"/>
    </source>
</evidence>
<evidence type="ECO:0008006" key="5">
    <source>
        <dbReference type="Google" id="ProtNLM"/>
    </source>
</evidence>
<sequence>MHYSRGSLIAAAAVSCLLLTSCSSADDGKNGGAAEPSVIGSPVGKPIESPEATPQRKSNSVPEPDPDAPFIEHVKYELATRTVKMAGAPAKTSTRCDKDSVRPVTGARITCTVTYEGIEVTWPVKFTGKPGFGGMGNGYEAQPSTGLLTREGALNYFWGNNREAGTDLRCDTLPRVTKVPLGQKSQFQCSYFAAKASTDGRDMWITQTFYSTTDGIRAQV</sequence>
<protein>
    <recommendedName>
        <fullName evidence="5">Lipoprotein</fullName>
    </recommendedName>
</protein>